<dbReference type="EMBL" id="CP073041">
    <property type="protein sequence ID" value="UXE58945.1"/>
    <property type="molecule type" value="Genomic_DNA"/>
</dbReference>
<protein>
    <submittedName>
        <fullName evidence="2">Uncharacterized protein</fullName>
    </submittedName>
</protein>
<proteinExistence type="predicted"/>
<feature type="region of interest" description="Disordered" evidence="1">
    <location>
        <begin position="93"/>
        <end position="112"/>
    </location>
</feature>
<evidence type="ECO:0000313" key="2">
    <source>
        <dbReference type="EMBL" id="UXE58945.1"/>
    </source>
</evidence>
<organism evidence="2">
    <name type="scientific">Woronichinia naegeliana WA131</name>
    <dbReference type="NCBI Taxonomy" id="2824559"/>
    <lineage>
        <taxon>Bacteria</taxon>
        <taxon>Bacillati</taxon>
        <taxon>Cyanobacteriota</taxon>
        <taxon>Cyanophyceae</taxon>
        <taxon>Synechococcales</taxon>
        <taxon>Coelosphaeriaceae</taxon>
        <taxon>Woronichinia</taxon>
    </lineage>
</organism>
<gene>
    <name evidence="2" type="ORF">KA717_23485</name>
</gene>
<dbReference type="Proteomes" id="UP001065613">
    <property type="component" value="Chromosome"/>
</dbReference>
<evidence type="ECO:0000256" key="1">
    <source>
        <dbReference type="SAM" id="MobiDB-lite"/>
    </source>
</evidence>
<reference evidence="2" key="1">
    <citation type="submission" date="2021-04" db="EMBL/GenBank/DDBJ databases">
        <title>Genome sequence of Woronichinia naegeliana from Washington state freshwater lake bloom.</title>
        <authorList>
            <person name="Dreher T.W."/>
        </authorList>
    </citation>
    <scope>NUCLEOTIDE SEQUENCE</scope>
    <source>
        <strain evidence="2">WA131</strain>
    </source>
</reference>
<accession>A0A977PUS6</accession>
<feature type="compositionally biased region" description="Polar residues" evidence="1">
    <location>
        <begin position="96"/>
        <end position="112"/>
    </location>
</feature>
<dbReference type="KEGG" id="wna:KA717_23485"/>
<sequence length="112" mass="12980">MTDGQYFNDTLQQLVALVESLSQFCGQDSDRLLSLLRTLESLHRQIRTEQFEPSLPNTRKDLYAFLKDVEESGGWPYIERGKLQTFLQHWMPPEESSGQISDFPEKNSSQPE</sequence>
<name>A0A977PUS6_9CYAN</name>
<dbReference type="AlphaFoldDB" id="A0A977PUS6"/>